<dbReference type="GO" id="GO:0005634">
    <property type="term" value="C:nucleus"/>
    <property type="evidence" value="ECO:0007669"/>
    <property type="project" value="TreeGrafter"/>
</dbReference>
<dbReference type="Pfam" id="PF20451">
    <property type="entry name" value="Calmod_bind_M"/>
    <property type="match status" value="1"/>
</dbReference>
<feature type="compositionally biased region" description="Acidic residues" evidence="1">
    <location>
        <begin position="17"/>
        <end position="27"/>
    </location>
</feature>
<evidence type="ECO:0000256" key="1">
    <source>
        <dbReference type="SAM" id="MobiDB-lite"/>
    </source>
</evidence>
<dbReference type="GO" id="GO:0005516">
    <property type="term" value="F:calmodulin binding"/>
    <property type="evidence" value="ECO:0007669"/>
    <property type="project" value="InterPro"/>
</dbReference>
<feature type="domain" description="Calmodulin binding protein central" evidence="3">
    <location>
        <begin position="265"/>
        <end position="327"/>
    </location>
</feature>
<proteinExistence type="predicted"/>
<dbReference type="PANTHER" id="PTHR31713:SF100">
    <property type="entry name" value="CALMODULIN-BINDING PROTEIN 60 B"/>
    <property type="match status" value="1"/>
</dbReference>
<dbReference type="InterPro" id="IPR046831">
    <property type="entry name" value="Calmodulin_bind_N"/>
</dbReference>
<evidence type="ECO:0000313" key="4">
    <source>
        <dbReference type="EnsemblPlants" id="OPUNC09G04360.1"/>
    </source>
</evidence>
<evidence type="ECO:0008006" key="6">
    <source>
        <dbReference type="Google" id="ProtNLM"/>
    </source>
</evidence>
<dbReference type="PANTHER" id="PTHR31713">
    <property type="entry name" value="OS02G0177800 PROTEIN"/>
    <property type="match status" value="1"/>
</dbReference>
<sequence length="444" mass="49740">MSGDQGFMAFGRIRADEQEEDRDDDGWPEAKRMRQTVPSFISIIRGAMAAEKIQKLGLDLEPFFRKAVQEELERSLSKHGHLLYRSPPMLVNSVNSSPSLKLAFAKPLLLPIFTNNKLVDVDSNPLQVHLLHMNSTTSHHLPMIKLEVLVLDGDFRHGDENWSSDEFSGAIVRERQGRRPLLVGTLNVTMADDDLGNGVVAVIDDVVFTDNSSWIRSRRFRIGVRAMAGSGGGAGLRIREAVSESFMVKDHRGESYKKHFPPRPADAVWRLKNIRKDGPIHKRLESERVRNVQGFLNLHATNPEKLRKFVVMSDRLWKATLQHAKTCDFGAAEMMQVKQCSIEAYHNRDQLEEAETSKAASGAEHGQMKPSNLDQPHEGSLQADEIGTLSGPYCECRNKLDSEDSLAAAVTEDVDDAVWSPCMTSDGHGLIMWNSNTSVWDQMD</sequence>
<feature type="region of interest" description="Disordered" evidence="1">
    <location>
        <begin position="10"/>
        <end position="31"/>
    </location>
</feature>
<organism evidence="4">
    <name type="scientific">Oryza punctata</name>
    <name type="common">Red rice</name>
    <dbReference type="NCBI Taxonomy" id="4537"/>
    <lineage>
        <taxon>Eukaryota</taxon>
        <taxon>Viridiplantae</taxon>
        <taxon>Streptophyta</taxon>
        <taxon>Embryophyta</taxon>
        <taxon>Tracheophyta</taxon>
        <taxon>Spermatophyta</taxon>
        <taxon>Magnoliopsida</taxon>
        <taxon>Liliopsida</taxon>
        <taxon>Poales</taxon>
        <taxon>Poaceae</taxon>
        <taxon>BOP clade</taxon>
        <taxon>Oryzoideae</taxon>
        <taxon>Oryzeae</taxon>
        <taxon>Oryzinae</taxon>
        <taxon>Oryza</taxon>
    </lineage>
</organism>
<dbReference type="GO" id="GO:0080142">
    <property type="term" value="P:regulation of salicylic acid biosynthetic process"/>
    <property type="evidence" value="ECO:0007669"/>
    <property type="project" value="TreeGrafter"/>
</dbReference>
<dbReference type="STRING" id="4537.A0A0E0LZM2"/>
<accession>A0A0E0LZM2</accession>
<dbReference type="EnsemblPlants" id="OPUNC09G04360.1">
    <property type="protein sequence ID" value="OPUNC09G04360.1"/>
    <property type="gene ID" value="OPUNC09G04360"/>
</dbReference>
<feature type="domain" description="Calmodulin binding protein-like N-terminal" evidence="2">
    <location>
        <begin position="100"/>
        <end position="251"/>
    </location>
</feature>
<dbReference type="InterPro" id="IPR012416">
    <property type="entry name" value="CBP60"/>
</dbReference>
<dbReference type="HOGENOM" id="CLU_031504_0_0_1"/>
<dbReference type="OMA" id="YYGRRIQ"/>
<evidence type="ECO:0000313" key="5">
    <source>
        <dbReference type="Proteomes" id="UP000026962"/>
    </source>
</evidence>
<dbReference type="InterPro" id="IPR046830">
    <property type="entry name" value="Calmod_bind_M"/>
</dbReference>
<keyword evidence="5" id="KW-1185">Reference proteome</keyword>
<dbReference type="Pfam" id="PF07887">
    <property type="entry name" value="Calmodulin_bind"/>
    <property type="match status" value="1"/>
</dbReference>
<feature type="region of interest" description="Disordered" evidence="1">
    <location>
        <begin position="351"/>
        <end position="379"/>
    </location>
</feature>
<dbReference type="Proteomes" id="UP000026962">
    <property type="component" value="Chromosome 9"/>
</dbReference>
<reference evidence="4" key="2">
    <citation type="submission" date="2018-05" db="EMBL/GenBank/DDBJ databases">
        <title>OpunRS2 (Oryza punctata Reference Sequence Version 2).</title>
        <authorList>
            <person name="Zhang J."/>
            <person name="Kudrna D."/>
            <person name="Lee S."/>
            <person name="Talag J."/>
            <person name="Welchert J."/>
            <person name="Wing R.A."/>
        </authorList>
    </citation>
    <scope>NUCLEOTIDE SEQUENCE [LARGE SCALE GENOMIC DNA]</scope>
</reference>
<protein>
    <recommendedName>
        <fullName evidence="6">Calmodulin-binding protein-like</fullName>
    </recommendedName>
</protein>
<dbReference type="AlphaFoldDB" id="A0A0E0LZM2"/>
<evidence type="ECO:0000259" key="2">
    <source>
        <dbReference type="Pfam" id="PF07887"/>
    </source>
</evidence>
<dbReference type="Gramene" id="OPUNC09G04360.1">
    <property type="protein sequence ID" value="OPUNC09G04360.1"/>
    <property type="gene ID" value="OPUNC09G04360"/>
</dbReference>
<evidence type="ECO:0000259" key="3">
    <source>
        <dbReference type="Pfam" id="PF20451"/>
    </source>
</evidence>
<dbReference type="eggNOG" id="ENOG502QR87">
    <property type="taxonomic scope" value="Eukaryota"/>
</dbReference>
<reference evidence="4" key="1">
    <citation type="submission" date="2015-04" db="UniProtKB">
        <authorList>
            <consortium name="EnsemblPlants"/>
        </authorList>
    </citation>
    <scope>IDENTIFICATION</scope>
</reference>
<dbReference type="GO" id="GO:0003700">
    <property type="term" value="F:DNA-binding transcription factor activity"/>
    <property type="evidence" value="ECO:0007669"/>
    <property type="project" value="TreeGrafter"/>
</dbReference>
<name>A0A0E0LZM2_ORYPU</name>
<dbReference type="GO" id="GO:0043565">
    <property type="term" value="F:sequence-specific DNA binding"/>
    <property type="evidence" value="ECO:0007669"/>
    <property type="project" value="TreeGrafter"/>
</dbReference>